<dbReference type="Gene3D" id="3.20.20.70">
    <property type="entry name" value="Aldolase class I"/>
    <property type="match status" value="1"/>
</dbReference>
<proteinExistence type="predicted"/>
<dbReference type="AlphaFoldDB" id="A0A7I8D7C1"/>
<dbReference type="CDD" id="cd00956">
    <property type="entry name" value="Transaldolase_FSA"/>
    <property type="match status" value="1"/>
</dbReference>
<dbReference type="InterPro" id="IPR033919">
    <property type="entry name" value="TSA/FSA_arc/bac"/>
</dbReference>
<reference evidence="4" key="1">
    <citation type="submission" date="2020-07" db="EMBL/GenBank/DDBJ databases">
        <title>Complete genome sequencing of Clostridia bacterium strain 12CBH8.</title>
        <authorList>
            <person name="Sakamoto M."/>
            <person name="Murakami T."/>
            <person name="Mori H."/>
        </authorList>
    </citation>
    <scope>NUCLEOTIDE SEQUENCE [LARGE SCALE GENOMIC DNA]</scope>
    <source>
        <strain evidence="4">12CBH8</strain>
    </source>
</reference>
<dbReference type="PANTHER" id="PTHR10683:SF28">
    <property type="entry name" value="TRANSALDOLASE C"/>
    <property type="match status" value="1"/>
</dbReference>
<dbReference type="InterPro" id="IPR013785">
    <property type="entry name" value="Aldolase_TIM"/>
</dbReference>
<dbReference type="PROSITE" id="PS01054">
    <property type="entry name" value="TRANSALDOLASE_1"/>
    <property type="match status" value="1"/>
</dbReference>
<dbReference type="InterPro" id="IPR018225">
    <property type="entry name" value="Transaldolase_AS"/>
</dbReference>
<dbReference type="GO" id="GO:0016832">
    <property type="term" value="F:aldehyde-lyase activity"/>
    <property type="evidence" value="ECO:0007669"/>
    <property type="project" value="InterPro"/>
</dbReference>
<keyword evidence="4" id="KW-1185">Reference proteome</keyword>
<dbReference type="SUPFAM" id="SSF51569">
    <property type="entry name" value="Aldolase"/>
    <property type="match status" value="1"/>
</dbReference>
<evidence type="ECO:0000313" key="3">
    <source>
        <dbReference type="EMBL" id="BCI61123.1"/>
    </source>
</evidence>
<comment type="subcellular location">
    <subcellularLocation>
        <location evidence="1">Cytoplasm</location>
    </subcellularLocation>
</comment>
<dbReference type="KEGG" id="sman:C12CBH8_17620"/>
<accession>A0A7I8D7C1</accession>
<evidence type="ECO:0000313" key="4">
    <source>
        <dbReference type="Proteomes" id="UP000593890"/>
    </source>
</evidence>
<dbReference type="NCBIfam" id="NF009299">
    <property type="entry name" value="PRK12656.1"/>
    <property type="match status" value="1"/>
</dbReference>
<dbReference type="EMBL" id="AP023321">
    <property type="protein sequence ID" value="BCI61123.1"/>
    <property type="molecule type" value="Genomic_DNA"/>
</dbReference>
<dbReference type="GO" id="GO:0005737">
    <property type="term" value="C:cytoplasm"/>
    <property type="evidence" value="ECO:0007669"/>
    <property type="project" value="UniProtKB-SubCell"/>
</dbReference>
<dbReference type="PROSITE" id="PS00958">
    <property type="entry name" value="TRANSALDOLASE_2"/>
    <property type="match status" value="1"/>
</dbReference>
<sequence length="227" mass="25000">MEFLFDSANLEAIRTYSQCFPITGVTSNPSIIKAEGKIDFYKHFKAIREVIGFDKTLHIQVLAETCEEILKEAELILQHVDDKVFIKIPTTEEGLKAMRALKDKGVGVTATAIYSKIQGFMAIAAGADYIAPYFNRMENLDIDPRDVIAAFAEMIARTGSHTKILAASFKNVAQVNDAFLAGAHTATVQPSLLHDAFSMAAIKKAVDDFSRDWKDTFGGISFADLVK</sequence>
<dbReference type="Proteomes" id="UP000593890">
    <property type="component" value="Chromosome"/>
</dbReference>
<dbReference type="Pfam" id="PF00923">
    <property type="entry name" value="TAL_FSA"/>
    <property type="match status" value="1"/>
</dbReference>
<evidence type="ECO:0000256" key="1">
    <source>
        <dbReference type="ARBA" id="ARBA00004496"/>
    </source>
</evidence>
<dbReference type="RefSeq" id="WP_099322608.1">
    <property type="nucleotide sequence ID" value="NZ_AP023321.1"/>
</dbReference>
<keyword evidence="2" id="KW-0704">Schiff base</keyword>
<dbReference type="InterPro" id="IPR001585">
    <property type="entry name" value="TAL/FSA"/>
</dbReference>
<protein>
    <submittedName>
        <fullName evidence="3">Transaldolase</fullName>
    </submittedName>
</protein>
<organism evidence="3 4">
    <name type="scientific">Solibaculum mannosilyticum</name>
    <dbReference type="NCBI Taxonomy" id="2780922"/>
    <lineage>
        <taxon>Bacteria</taxon>
        <taxon>Bacillati</taxon>
        <taxon>Bacillota</taxon>
        <taxon>Clostridia</taxon>
        <taxon>Eubacteriales</taxon>
        <taxon>Oscillospiraceae</taxon>
        <taxon>Solibaculum</taxon>
    </lineage>
</organism>
<evidence type="ECO:0000256" key="2">
    <source>
        <dbReference type="ARBA" id="ARBA00023270"/>
    </source>
</evidence>
<gene>
    <name evidence="3" type="primary">tal1</name>
    <name evidence="3" type="ORF">C12CBH8_17620</name>
</gene>
<dbReference type="GO" id="GO:0005975">
    <property type="term" value="P:carbohydrate metabolic process"/>
    <property type="evidence" value="ECO:0007669"/>
    <property type="project" value="InterPro"/>
</dbReference>
<dbReference type="PANTHER" id="PTHR10683">
    <property type="entry name" value="TRANSALDOLASE"/>
    <property type="match status" value="1"/>
</dbReference>
<name>A0A7I8D7C1_9FIRM</name>